<protein>
    <recommendedName>
        <fullName evidence="2">Reverse transcriptase domain-containing protein</fullName>
    </recommendedName>
</protein>
<dbReference type="EMBL" id="GBXM01061198">
    <property type="protein sequence ID" value="JAH47379.1"/>
    <property type="molecule type" value="Transcribed_RNA"/>
</dbReference>
<reference evidence="1" key="2">
    <citation type="journal article" date="2015" name="Fish Shellfish Immunol.">
        <title>Early steps in the European eel (Anguilla anguilla)-Vibrio vulnificus interaction in the gills: Role of the RtxA13 toxin.</title>
        <authorList>
            <person name="Callol A."/>
            <person name="Pajuelo D."/>
            <person name="Ebbesson L."/>
            <person name="Teles M."/>
            <person name="MacKenzie S."/>
            <person name="Amaro C."/>
        </authorList>
    </citation>
    <scope>NUCLEOTIDE SEQUENCE</scope>
</reference>
<dbReference type="AlphaFoldDB" id="A0A0E9T1C4"/>
<sequence>MFADRRVIISQLADDATHSLKDAAQIPRTLEPIKNFSKVSGLSLNMNKCDLMAIKKCHLYVVSQLRIKLYLGVIITKDDSARRSLNFEPHSKRQGNNLIYGYREICH</sequence>
<reference evidence="1" key="1">
    <citation type="submission" date="2014-11" db="EMBL/GenBank/DDBJ databases">
        <authorList>
            <person name="Amaro Gonzalez C."/>
        </authorList>
    </citation>
    <scope>NUCLEOTIDE SEQUENCE</scope>
</reference>
<evidence type="ECO:0008006" key="2">
    <source>
        <dbReference type="Google" id="ProtNLM"/>
    </source>
</evidence>
<name>A0A0E9T1C4_ANGAN</name>
<organism evidence="1">
    <name type="scientific">Anguilla anguilla</name>
    <name type="common">European freshwater eel</name>
    <name type="synonym">Muraena anguilla</name>
    <dbReference type="NCBI Taxonomy" id="7936"/>
    <lineage>
        <taxon>Eukaryota</taxon>
        <taxon>Metazoa</taxon>
        <taxon>Chordata</taxon>
        <taxon>Craniata</taxon>
        <taxon>Vertebrata</taxon>
        <taxon>Euteleostomi</taxon>
        <taxon>Actinopterygii</taxon>
        <taxon>Neopterygii</taxon>
        <taxon>Teleostei</taxon>
        <taxon>Anguilliformes</taxon>
        <taxon>Anguillidae</taxon>
        <taxon>Anguilla</taxon>
    </lineage>
</organism>
<proteinExistence type="predicted"/>
<accession>A0A0E9T1C4</accession>
<evidence type="ECO:0000313" key="1">
    <source>
        <dbReference type="EMBL" id="JAH47379.1"/>
    </source>
</evidence>